<dbReference type="EMBL" id="MN740745">
    <property type="protein sequence ID" value="QHU09822.1"/>
    <property type="molecule type" value="Genomic_DNA"/>
</dbReference>
<evidence type="ECO:0000313" key="1">
    <source>
        <dbReference type="EMBL" id="QHU09822.1"/>
    </source>
</evidence>
<name>A0A6C0JVN7_9ZZZZ</name>
<protein>
    <submittedName>
        <fullName evidence="1">Uncharacterized protein</fullName>
    </submittedName>
</protein>
<reference evidence="1" key="1">
    <citation type="journal article" date="2020" name="Nature">
        <title>Giant virus diversity and host interactions through global metagenomics.</title>
        <authorList>
            <person name="Schulz F."/>
            <person name="Roux S."/>
            <person name="Paez-Espino D."/>
            <person name="Jungbluth S."/>
            <person name="Walsh D.A."/>
            <person name="Denef V.J."/>
            <person name="McMahon K.D."/>
            <person name="Konstantinidis K.T."/>
            <person name="Eloe-Fadrosh E.A."/>
            <person name="Kyrpides N.C."/>
            <person name="Woyke T."/>
        </authorList>
    </citation>
    <scope>NUCLEOTIDE SEQUENCE</scope>
    <source>
        <strain evidence="1">GVMAG-S-1101164-164</strain>
    </source>
</reference>
<dbReference type="AlphaFoldDB" id="A0A6C0JVN7"/>
<organism evidence="1">
    <name type="scientific">viral metagenome</name>
    <dbReference type="NCBI Taxonomy" id="1070528"/>
    <lineage>
        <taxon>unclassified sequences</taxon>
        <taxon>metagenomes</taxon>
        <taxon>organismal metagenomes</taxon>
    </lineage>
</organism>
<accession>A0A6C0JVN7</accession>
<sequence length="84" mass="9909">MMFIVHKYKFEKLVELLSKMLNGERFEFQLEDGDGTMFTFEPDDETLDYFCGNENGIRRMNLTQVVDILLNPTQPEPQDGYDSY</sequence>
<proteinExistence type="predicted"/>